<feature type="region of interest" description="Disordered" evidence="1">
    <location>
        <begin position="47"/>
        <end position="66"/>
    </location>
</feature>
<name>A0AAV6JWB9_9ERIC</name>
<dbReference type="Proteomes" id="UP000823749">
    <property type="component" value="Chromosome 6"/>
</dbReference>
<dbReference type="EMBL" id="JACTNZ010000006">
    <property type="protein sequence ID" value="KAG5544323.1"/>
    <property type="molecule type" value="Genomic_DNA"/>
</dbReference>
<evidence type="ECO:0000313" key="2">
    <source>
        <dbReference type="EMBL" id="KAG5544323.1"/>
    </source>
</evidence>
<keyword evidence="3" id="KW-1185">Reference proteome</keyword>
<accession>A0AAV6JWB9</accession>
<organism evidence="2 3">
    <name type="scientific">Rhododendron griersonianum</name>
    <dbReference type="NCBI Taxonomy" id="479676"/>
    <lineage>
        <taxon>Eukaryota</taxon>
        <taxon>Viridiplantae</taxon>
        <taxon>Streptophyta</taxon>
        <taxon>Embryophyta</taxon>
        <taxon>Tracheophyta</taxon>
        <taxon>Spermatophyta</taxon>
        <taxon>Magnoliopsida</taxon>
        <taxon>eudicotyledons</taxon>
        <taxon>Gunneridae</taxon>
        <taxon>Pentapetalae</taxon>
        <taxon>asterids</taxon>
        <taxon>Ericales</taxon>
        <taxon>Ericaceae</taxon>
        <taxon>Ericoideae</taxon>
        <taxon>Rhodoreae</taxon>
        <taxon>Rhododendron</taxon>
    </lineage>
</organism>
<gene>
    <name evidence="2" type="ORF">RHGRI_016916</name>
</gene>
<dbReference type="AlphaFoldDB" id="A0AAV6JWB9"/>
<proteinExistence type="predicted"/>
<evidence type="ECO:0000256" key="1">
    <source>
        <dbReference type="SAM" id="MobiDB-lite"/>
    </source>
</evidence>
<protein>
    <submittedName>
        <fullName evidence="2">Uncharacterized protein</fullName>
    </submittedName>
</protein>
<comment type="caution">
    <text evidence="2">The sequence shown here is derived from an EMBL/GenBank/DDBJ whole genome shotgun (WGS) entry which is preliminary data.</text>
</comment>
<evidence type="ECO:0000313" key="3">
    <source>
        <dbReference type="Proteomes" id="UP000823749"/>
    </source>
</evidence>
<sequence>MRDAEERKRNEEDLSDENFKLKHSDLVLSHTRSNRRIQLRGMGEQFRRQRRRLGEGGAKRSGLVEAEESEEKVKPMEVVFEFGV</sequence>
<reference evidence="2 3" key="1">
    <citation type="submission" date="2020-08" db="EMBL/GenBank/DDBJ databases">
        <title>Plant Genome Project.</title>
        <authorList>
            <person name="Zhang R.-G."/>
        </authorList>
    </citation>
    <scope>NUCLEOTIDE SEQUENCE [LARGE SCALE GENOMIC DNA]</scope>
    <source>
        <strain evidence="2">WSP0</strain>
        <tissue evidence="2">Leaf</tissue>
    </source>
</reference>